<protein>
    <submittedName>
        <fullName evidence="1">Uncharacterized protein</fullName>
    </submittedName>
</protein>
<evidence type="ECO:0000313" key="2">
    <source>
        <dbReference type="Proteomes" id="UP001283361"/>
    </source>
</evidence>
<proteinExistence type="predicted"/>
<organism evidence="1 2">
    <name type="scientific">Elysia crispata</name>
    <name type="common">lettuce slug</name>
    <dbReference type="NCBI Taxonomy" id="231223"/>
    <lineage>
        <taxon>Eukaryota</taxon>
        <taxon>Metazoa</taxon>
        <taxon>Spiralia</taxon>
        <taxon>Lophotrochozoa</taxon>
        <taxon>Mollusca</taxon>
        <taxon>Gastropoda</taxon>
        <taxon>Heterobranchia</taxon>
        <taxon>Euthyneura</taxon>
        <taxon>Panpulmonata</taxon>
        <taxon>Sacoglossa</taxon>
        <taxon>Placobranchoidea</taxon>
        <taxon>Plakobranchidae</taxon>
        <taxon>Elysia</taxon>
    </lineage>
</organism>
<accession>A0AAE1BGN9</accession>
<dbReference type="EMBL" id="JAWDGP010000016">
    <property type="protein sequence ID" value="KAK3804372.1"/>
    <property type="molecule type" value="Genomic_DNA"/>
</dbReference>
<dbReference type="AlphaFoldDB" id="A0AAE1BGN9"/>
<comment type="caution">
    <text evidence="1">The sequence shown here is derived from an EMBL/GenBank/DDBJ whole genome shotgun (WGS) entry which is preliminary data.</text>
</comment>
<reference evidence="1" key="1">
    <citation type="journal article" date="2023" name="G3 (Bethesda)">
        <title>A reference genome for the long-term kleptoplast-retaining sea slug Elysia crispata morphotype clarki.</title>
        <authorList>
            <person name="Eastman K.E."/>
            <person name="Pendleton A.L."/>
            <person name="Shaikh M.A."/>
            <person name="Suttiyut T."/>
            <person name="Ogas R."/>
            <person name="Tomko P."/>
            <person name="Gavelis G."/>
            <person name="Widhalm J.R."/>
            <person name="Wisecaver J.H."/>
        </authorList>
    </citation>
    <scope>NUCLEOTIDE SEQUENCE</scope>
    <source>
        <strain evidence="1">ECLA1</strain>
    </source>
</reference>
<name>A0AAE1BGN9_9GAST</name>
<sequence length="72" mass="7776">MSSYPSSKFVKDLLFFSAGDIDRTQAACMLSASEQNRAPVIPPGSDSRFVKTITEHLDDSASSRVKQGVQPA</sequence>
<gene>
    <name evidence="1" type="ORF">RRG08_059342</name>
</gene>
<evidence type="ECO:0000313" key="1">
    <source>
        <dbReference type="EMBL" id="KAK3804372.1"/>
    </source>
</evidence>
<keyword evidence="2" id="KW-1185">Reference proteome</keyword>
<dbReference type="Proteomes" id="UP001283361">
    <property type="component" value="Unassembled WGS sequence"/>
</dbReference>